<dbReference type="Proteomes" id="UP001642260">
    <property type="component" value="Unassembled WGS sequence"/>
</dbReference>
<organism evidence="1 2">
    <name type="scientific">Eruca vesicaria subsp. sativa</name>
    <name type="common">Garden rocket</name>
    <name type="synonym">Eruca sativa</name>
    <dbReference type="NCBI Taxonomy" id="29727"/>
    <lineage>
        <taxon>Eukaryota</taxon>
        <taxon>Viridiplantae</taxon>
        <taxon>Streptophyta</taxon>
        <taxon>Embryophyta</taxon>
        <taxon>Tracheophyta</taxon>
        <taxon>Spermatophyta</taxon>
        <taxon>Magnoliopsida</taxon>
        <taxon>eudicotyledons</taxon>
        <taxon>Gunneridae</taxon>
        <taxon>Pentapetalae</taxon>
        <taxon>rosids</taxon>
        <taxon>malvids</taxon>
        <taxon>Brassicales</taxon>
        <taxon>Brassicaceae</taxon>
        <taxon>Brassiceae</taxon>
        <taxon>Eruca</taxon>
    </lineage>
</organism>
<dbReference type="EMBL" id="CAKOAT010589598">
    <property type="protein sequence ID" value="CAH8383508.1"/>
    <property type="molecule type" value="Genomic_DNA"/>
</dbReference>
<name>A0ABC8LJP4_ERUVS</name>
<evidence type="ECO:0000313" key="1">
    <source>
        <dbReference type="EMBL" id="CAH8383508.1"/>
    </source>
</evidence>
<accession>A0ABC8LJP4</accession>
<reference evidence="1 2" key="1">
    <citation type="submission" date="2022-03" db="EMBL/GenBank/DDBJ databases">
        <authorList>
            <person name="Macdonald S."/>
            <person name="Ahmed S."/>
            <person name="Newling K."/>
        </authorList>
    </citation>
    <scope>NUCLEOTIDE SEQUENCE [LARGE SCALE GENOMIC DNA]</scope>
</reference>
<proteinExistence type="predicted"/>
<protein>
    <submittedName>
        <fullName evidence="1">Uncharacterized protein</fullName>
    </submittedName>
</protein>
<gene>
    <name evidence="1" type="ORF">ERUC_LOCUS35991</name>
</gene>
<comment type="caution">
    <text evidence="1">The sequence shown here is derived from an EMBL/GenBank/DDBJ whole genome shotgun (WGS) entry which is preliminary data.</text>
</comment>
<evidence type="ECO:0000313" key="2">
    <source>
        <dbReference type="Proteomes" id="UP001642260"/>
    </source>
</evidence>
<dbReference type="AlphaFoldDB" id="A0ABC8LJP4"/>
<keyword evidence="2" id="KW-1185">Reference proteome</keyword>
<sequence>MERESSEEEIAASRIPRGGPIYLPNMVRQVSTVPEFQSSCLSLLPDLETQLASPSSSHQYDISFCIDEELTDMAMKEAFKEDNLSLHQQQDDVKIHWLGMEVGKEGGL</sequence>